<proteinExistence type="predicted"/>
<accession>A0A9D2MX52</accession>
<evidence type="ECO:0000313" key="4">
    <source>
        <dbReference type="Proteomes" id="UP000823910"/>
    </source>
</evidence>
<dbReference type="Pfam" id="PF17479">
    <property type="entry name" value="DUF3048_C"/>
    <property type="match status" value="1"/>
</dbReference>
<reference evidence="3" key="1">
    <citation type="journal article" date="2021" name="PeerJ">
        <title>Extensive microbial diversity within the chicken gut microbiome revealed by metagenomics and culture.</title>
        <authorList>
            <person name="Gilroy R."/>
            <person name="Ravi A."/>
            <person name="Getino M."/>
            <person name="Pursley I."/>
            <person name="Horton D.L."/>
            <person name="Alikhan N.F."/>
            <person name="Baker D."/>
            <person name="Gharbi K."/>
            <person name="Hall N."/>
            <person name="Watson M."/>
            <person name="Adriaenssens E.M."/>
            <person name="Foster-Nyarko E."/>
            <person name="Jarju S."/>
            <person name="Secka A."/>
            <person name="Antonio M."/>
            <person name="Oren A."/>
            <person name="Chaudhuri R.R."/>
            <person name="La Ragione R."/>
            <person name="Hildebrand F."/>
            <person name="Pallen M.J."/>
        </authorList>
    </citation>
    <scope>NUCLEOTIDE SEQUENCE</scope>
    <source>
        <strain evidence="3">CHK180-15479</strain>
    </source>
</reference>
<dbReference type="EMBL" id="DWWT01000001">
    <property type="protein sequence ID" value="HJC04560.1"/>
    <property type="molecule type" value="Genomic_DNA"/>
</dbReference>
<dbReference type="InterPro" id="IPR021416">
    <property type="entry name" value="DUF3048_N"/>
</dbReference>
<dbReference type="Pfam" id="PF11258">
    <property type="entry name" value="DUF3048"/>
    <property type="match status" value="1"/>
</dbReference>
<dbReference type="InterPro" id="IPR035328">
    <property type="entry name" value="DUF3048_C"/>
</dbReference>
<feature type="domain" description="DUF3048" evidence="1">
    <location>
        <begin position="6"/>
        <end position="148"/>
    </location>
</feature>
<dbReference type="SUPFAM" id="SSF159774">
    <property type="entry name" value="YerB-like"/>
    <property type="match status" value="1"/>
</dbReference>
<dbReference type="Proteomes" id="UP000823910">
    <property type="component" value="Unassembled WGS sequence"/>
</dbReference>
<evidence type="ECO:0000259" key="1">
    <source>
        <dbReference type="Pfam" id="PF11258"/>
    </source>
</evidence>
<organism evidence="3 4">
    <name type="scientific">Candidatus Enterocloster excrementipullorum</name>
    <dbReference type="NCBI Taxonomy" id="2838559"/>
    <lineage>
        <taxon>Bacteria</taxon>
        <taxon>Bacillati</taxon>
        <taxon>Bacillota</taxon>
        <taxon>Clostridia</taxon>
        <taxon>Lachnospirales</taxon>
        <taxon>Lachnospiraceae</taxon>
        <taxon>Enterocloster</taxon>
    </lineage>
</organism>
<reference evidence="3" key="2">
    <citation type="submission" date="2021-04" db="EMBL/GenBank/DDBJ databases">
        <authorList>
            <person name="Gilroy R."/>
        </authorList>
    </citation>
    <scope>NUCLEOTIDE SEQUENCE</scope>
    <source>
        <strain evidence="3">CHK180-15479</strain>
    </source>
</reference>
<evidence type="ECO:0000259" key="2">
    <source>
        <dbReference type="Pfam" id="PF17479"/>
    </source>
</evidence>
<evidence type="ECO:0000313" key="3">
    <source>
        <dbReference type="EMBL" id="HJC04560.1"/>
    </source>
</evidence>
<dbReference type="InterPro" id="IPR023158">
    <property type="entry name" value="YerB-like_sf"/>
</dbReference>
<dbReference type="AlphaFoldDB" id="A0A9D2MX52"/>
<feature type="domain" description="DUF3048" evidence="2">
    <location>
        <begin position="190"/>
        <end position="290"/>
    </location>
</feature>
<name>A0A9D2MX52_9FIRM</name>
<dbReference type="Gene3D" id="3.50.90.10">
    <property type="entry name" value="YerB-like"/>
    <property type="match status" value="1"/>
</dbReference>
<protein>
    <submittedName>
        <fullName evidence="3">DUF3048 domain-containing protein</fullName>
    </submittedName>
</protein>
<sequence>MIRSYLTGQLIETAKGDRRPVAVMMSNDREAQPQYGINRAGVVYEAPVEGGMNRFLAFLEDYDSLERIGSVRSCRTYYIYFAKEFDAIYAHYGQSTFARPYLDYADNINGLEAIGTTAYYRSSDKKSPHNAYTSGQRLTEAIEKLGYSTAYDPAYAGHYLFARDGNDVSLEERPGVMEAAAAETGYLLNQAYFLYDEEDGLYHRYQYGDVHQGDEGPVTAKNVIVQFCQSGYYASTEYLAFNVHTSEFGYFLTGGKAIPVSWEKEGEYGPTRYYDLDHREIVLNQGQTWVCIISTRDYDKFRIMDKDGVQQGNES</sequence>
<comment type="caution">
    <text evidence="3">The sequence shown here is derived from an EMBL/GenBank/DDBJ whole genome shotgun (WGS) entry which is preliminary data.</text>
</comment>
<gene>
    <name evidence="3" type="ORF">H9704_00095</name>
</gene>